<evidence type="ECO:0000313" key="5">
    <source>
        <dbReference type="EMBL" id="CAI8045504.1"/>
    </source>
</evidence>
<dbReference type="PANTHER" id="PTHR21481">
    <property type="entry name" value="PROTEIN CLEC16A"/>
    <property type="match status" value="1"/>
</dbReference>
<feature type="domain" description="CLEC16A/TT9 C-terminal" evidence="4">
    <location>
        <begin position="289"/>
        <end position="382"/>
    </location>
</feature>
<dbReference type="Pfam" id="PF09758">
    <property type="entry name" value="FPL"/>
    <property type="match status" value="1"/>
</dbReference>
<accession>A0AA35X603</accession>
<dbReference type="AlphaFoldDB" id="A0AA35X603"/>
<feature type="domain" description="FPL" evidence="3">
    <location>
        <begin position="85"/>
        <end position="231"/>
    </location>
</feature>
<dbReference type="GO" id="GO:0007034">
    <property type="term" value="P:vacuolar transport"/>
    <property type="evidence" value="ECO:0007669"/>
    <property type="project" value="TreeGrafter"/>
</dbReference>
<dbReference type="PANTHER" id="PTHR21481:SF0">
    <property type="entry name" value="PROTEIN CLEC16A"/>
    <property type="match status" value="1"/>
</dbReference>
<dbReference type="GO" id="GO:0016197">
    <property type="term" value="P:endosomal transport"/>
    <property type="evidence" value="ECO:0007669"/>
    <property type="project" value="TreeGrafter"/>
</dbReference>
<evidence type="ECO:0000256" key="1">
    <source>
        <dbReference type="ARBA" id="ARBA00006441"/>
    </source>
</evidence>
<dbReference type="GO" id="GO:0005794">
    <property type="term" value="C:Golgi apparatus"/>
    <property type="evidence" value="ECO:0007669"/>
    <property type="project" value="TreeGrafter"/>
</dbReference>
<keyword evidence="6" id="KW-1185">Reference proteome</keyword>
<dbReference type="GO" id="GO:0005770">
    <property type="term" value="C:late endosome"/>
    <property type="evidence" value="ECO:0007669"/>
    <property type="project" value="TreeGrafter"/>
</dbReference>
<dbReference type="GO" id="GO:0006914">
    <property type="term" value="P:autophagy"/>
    <property type="evidence" value="ECO:0007669"/>
    <property type="project" value="UniProtKB-KW"/>
</dbReference>
<gene>
    <name evidence="5" type="ORF">GBAR_LOCUS25174</name>
</gene>
<protein>
    <submittedName>
        <fullName evidence="5">Protein CLEC16A</fullName>
    </submittedName>
</protein>
<reference evidence="5" key="1">
    <citation type="submission" date="2023-03" db="EMBL/GenBank/DDBJ databases">
        <authorList>
            <person name="Steffen K."/>
            <person name="Cardenas P."/>
        </authorList>
    </citation>
    <scope>NUCLEOTIDE SEQUENCE</scope>
</reference>
<evidence type="ECO:0000259" key="4">
    <source>
        <dbReference type="Pfam" id="PF19439"/>
    </source>
</evidence>
<proteinExistence type="inferred from homology"/>
<dbReference type="EMBL" id="CASHTH010003476">
    <property type="protein sequence ID" value="CAI8045504.1"/>
    <property type="molecule type" value="Genomic_DNA"/>
</dbReference>
<dbReference type="InterPro" id="IPR019155">
    <property type="entry name" value="CLEC16A/TT9_N"/>
</dbReference>
<organism evidence="5 6">
    <name type="scientific">Geodia barretti</name>
    <name type="common">Barrett's horny sponge</name>
    <dbReference type="NCBI Taxonomy" id="519541"/>
    <lineage>
        <taxon>Eukaryota</taxon>
        <taxon>Metazoa</taxon>
        <taxon>Porifera</taxon>
        <taxon>Demospongiae</taxon>
        <taxon>Heteroscleromorpha</taxon>
        <taxon>Tetractinellida</taxon>
        <taxon>Astrophorina</taxon>
        <taxon>Geodiidae</taxon>
        <taxon>Geodia</taxon>
    </lineage>
</organism>
<evidence type="ECO:0000256" key="2">
    <source>
        <dbReference type="ARBA" id="ARBA00023006"/>
    </source>
</evidence>
<dbReference type="InterPro" id="IPR039272">
    <property type="entry name" value="CLEC16A/TT9"/>
</dbReference>
<comment type="similarity">
    <text evidence="1">Belongs to the CLEC16A/gop-1 family.</text>
</comment>
<dbReference type="Proteomes" id="UP001174909">
    <property type="component" value="Unassembled WGS sequence"/>
</dbReference>
<evidence type="ECO:0000259" key="3">
    <source>
        <dbReference type="Pfam" id="PF09758"/>
    </source>
</evidence>
<dbReference type="GO" id="GO:1901096">
    <property type="term" value="P:regulation of autophagosome maturation"/>
    <property type="evidence" value="ECO:0007669"/>
    <property type="project" value="TreeGrafter"/>
</dbReference>
<keyword evidence="2" id="KW-0072">Autophagy</keyword>
<dbReference type="InterPro" id="IPR045820">
    <property type="entry name" value="CLEC16A/TT9_C"/>
</dbReference>
<evidence type="ECO:0000313" key="6">
    <source>
        <dbReference type="Proteomes" id="UP001174909"/>
    </source>
</evidence>
<dbReference type="Pfam" id="PF19439">
    <property type="entry name" value="CLEC16A_C"/>
    <property type="match status" value="1"/>
</dbReference>
<comment type="caution">
    <text evidence="5">The sequence shown here is derived from an EMBL/GenBank/DDBJ whole genome shotgun (WGS) entry which is preliminary data.</text>
</comment>
<sequence>MRMGAVVSQGAGKGCGVLYDGSSRAPVAVGPVMSLWQRQKNWWSEVVWKPKKAHSLEQLKYQYQVLTRNQVVTEANKNLLVETFRSIAEILIWGDQNDSRVFDFFLEKNMQQFFLKSLSQKCGRFVCLQLLQTLSILFENIRNETSIYYLLSNNHVNSLIVLRLDFSDEEVLAYYISFLKTLSFKLNTHTIHFFYNEHLRDFPLYTEAIKFFNHSESMVRIAVRTLTLNVFRVNDTQMLEYVCNKTAAPFFSNLVWFIGNNVIELDECLLSQAQLPFEQRQTGRTGGGQHLDHLYYIKDILCLGLDSLSSVLADQLLNRLLIPLYVFSLTDQSPFPEGQESPRISATLALFLLAQVFLVLSESDVVLPLAYVILTGDTSLSLPSLLTHSNPCQRKENTDDPLLSHQWSRLRDQDPLFSRPAL</sequence>
<name>A0AA35X603_GEOBA</name>